<dbReference type="EMBL" id="SLWL01000007">
    <property type="protein sequence ID" value="TCO13030.1"/>
    <property type="molecule type" value="Genomic_DNA"/>
</dbReference>
<dbReference type="Proteomes" id="UP000294881">
    <property type="component" value="Unassembled WGS sequence"/>
</dbReference>
<evidence type="ECO:0000259" key="9">
    <source>
        <dbReference type="Pfam" id="PF25967"/>
    </source>
</evidence>
<dbReference type="InterPro" id="IPR058624">
    <property type="entry name" value="MdtA-like_HH"/>
</dbReference>
<dbReference type="NCBIfam" id="TIGR01730">
    <property type="entry name" value="RND_mfp"/>
    <property type="match status" value="1"/>
</dbReference>
<sequence>MRNSSRKAPAWFAMALSAPAAVAGLSAVAVSGFTTVASAQHAMPPAVVQVMTISREAVPLTRDLPGRIAAVRTAEVRPRVSGILQERVFRQGSIVKEGDVLYRIDPTLFRVAVASAKANLERAKAARVLAQQKADRQKELQRRNVSSAQEYDVAVATLAQAEADVAAAQAGLEQATVNLDYTEVRAPITGRIGRALVTEGALVTTGEVRPLAVIQQLDPVYADFTQSSTEVRRLRQDLAAGNIAKVAPDAAAVQLLFDDGESYAYKGKLLFSEASVDATTGQITLRAEFPNPKNELLPGLYVRVRIEQGRVDEAIAIPQQAVMRDASGAAQVYVIGEGDVAQTRQIELGQVTGDRWLVRGGLQPGDRIIVEGFQKIIPGGKVVPKPWGGPVGAKSAAAEQPSSPPRPDQAPRPDASKKN</sequence>
<feature type="domain" description="Multidrug resistance protein MdtA-like beta-barrel" evidence="8">
    <location>
        <begin position="219"/>
        <end position="309"/>
    </location>
</feature>
<evidence type="ECO:0000259" key="6">
    <source>
        <dbReference type="Pfam" id="PF25876"/>
    </source>
</evidence>
<feature type="coiled-coil region" evidence="3">
    <location>
        <begin position="113"/>
        <end position="178"/>
    </location>
</feature>
<reference evidence="10 11" key="1">
    <citation type="submission" date="2019-03" db="EMBL/GenBank/DDBJ databases">
        <title>Genomic Encyclopedia of Type Strains, Phase IV (KMG-IV): sequencing the most valuable type-strain genomes for metagenomic binning, comparative biology and taxonomic classification.</title>
        <authorList>
            <person name="Goeker M."/>
        </authorList>
    </citation>
    <scope>NUCLEOTIDE SEQUENCE [LARGE SCALE GENOMIC DNA]</scope>
    <source>
        <strain evidence="10 11">DSM 22958</strain>
    </source>
</reference>
<evidence type="ECO:0000256" key="5">
    <source>
        <dbReference type="SAM" id="SignalP"/>
    </source>
</evidence>
<feature type="signal peptide" evidence="5">
    <location>
        <begin position="1"/>
        <end position="23"/>
    </location>
</feature>
<dbReference type="Pfam" id="PF25944">
    <property type="entry name" value="Beta-barrel_RND"/>
    <property type="match status" value="1"/>
</dbReference>
<evidence type="ECO:0000259" key="7">
    <source>
        <dbReference type="Pfam" id="PF25917"/>
    </source>
</evidence>
<dbReference type="Pfam" id="PF25967">
    <property type="entry name" value="RND-MFP_C"/>
    <property type="match status" value="1"/>
</dbReference>
<feature type="domain" description="Multidrug resistance protein MdtA-like C-terminal permuted SH3" evidence="9">
    <location>
        <begin position="314"/>
        <end position="375"/>
    </location>
</feature>
<dbReference type="Gene3D" id="2.40.30.170">
    <property type="match status" value="1"/>
</dbReference>
<dbReference type="FunFam" id="2.40.420.20:FF:000001">
    <property type="entry name" value="Efflux RND transporter periplasmic adaptor subunit"/>
    <property type="match status" value="1"/>
</dbReference>
<dbReference type="Pfam" id="PF25917">
    <property type="entry name" value="BSH_RND"/>
    <property type="match status" value="1"/>
</dbReference>
<feature type="domain" description="Multidrug resistance protein MdtA-like alpha-helical hairpin" evidence="6">
    <location>
        <begin position="113"/>
        <end position="182"/>
    </location>
</feature>
<dbReference type="GO" id="GO:0030313">
    <property type="term" value="C:cell envelope"/>
    <property type="evidence" value="ECO:0007669"/>
    <property type="project" value="UniProtKB-SubCell"/>
</dbReference>
<gene>
    <name evidence="10" type="ORF">EV666_10756</name>
</gene>
<feature type="chain" id="PRO_5020977542" evidence="5">
    <location>
        <begin position="24"/>
        <end position="419"/>
    </location>
</feature>
<dbReference type="Gene3D" id="2.40.420.20">
    <property type="match status" value="1"/>
</dbReference>
<dbReference type="PANTHER" id="PTHR30158:SF3">
    <property type="entry name" value="MULTIDRUG EFFLUX PUMP SUBUNIT ACRA-RELATED"/>
    <property type="match status" value="1"/>
</dbReference>
<comment type="similarity">
    <text evidence="2">Belongs to the membrane fusion protein (MFP) (TC 8.A.1) family.</text>
</comment>
<keyword evidence="3" id="KW-0175">Coiled coil</keyword>
<keyword evidence="5" id="KW-0732">Signal</keyword>
<evidence type="ECO:0000256" key="2">
    <source>
        <dbReference type="ARBA" id="ARBA00009477"/>
    </source>
</evidence>
<evidence type="ECO:0000256" key="3">
    <source>
        <dbReference type="SAM" id="Coils"/>
    </source>
</evidence>
<evidence type="ECO:0000313" key="11">
    <source>
        <dbReference type="Proteomes" id="UP000294881"/>
    </source>
</evidence>
<dbReference type="InterPro" id="IPR058625">
    <property type="entry name" value="MdtA-like_BSH"/>
</dbReference>
<dbReference type="Gene3D" id="2.40.50.100">
    <property type="match status" value="1"/>
</dbReference>
<dbReference type="GO" id="GO:0046677">
    <property type="term" value="P:response to antibiotic"/>
    <property type="evidence" value="ECO:0007669"/>
    <property type="project" value="TreeGrafter"/>
</dbReference>
<comment type="caution">
    <text evidence="10">The sequence shown here is derived from an EMBL/GenBank/DDBJ whole genome shotgun (WGS) entry which is preliminary data.</text>
</comment>
<evidence type="ECO:0000256" key="4">
    <source>
        <dbReference type="SAM" id="MobiDB-lite"/>
    </source>
</evidence>
<feature type="region of interest" description="Disordered" evidence="4">
    <location>
        <begin position="382"/>
        <end position="419"/>
    </location>
</feature>
<accession>A0A4R2GS67</accession>
<name>A0A4R2GS67_9HYPH</name>
<dbReference type="GO" id="GO:0005886">
    <property type="term" value="C:plasma membrane"/>
    <property type="evidence" value="ECO:0007669"/>
    <property type="project" value="TreeGrafter"/>
</dbReference>
<feature type="domain" description="Multidrug resistance protein MdtA-like barrel-sandwich hybrid" evidence="7">
    <location>
        <begin position="72"/>
        <end position="215"/>
    </location>
</feature>
<evidence type="ECO:0000259" key="8">
    <source>
        <dbReference type="Pfam" id="PF25944"/>
    </source>
</evidence>
<feature type="compositionally biased region" description="Low complexity" evidence="4">
    <location>
        <begin position="382"/>
        <end position="394"/>
    </location>
</feature>
<organism evidence="10 11">
    <name type="scientific">Camelimonas lactis</name>
    <dbReference type="NCBI Taxonomy" id="659006"/>
    <lineage>
        <taxon>Bacteria</taxon>
        <taxon>Pseudomonadati</taxon>
        <taxon>Pseudomonadota</taxon>
        <taxon>Alphaproteobacteria</taxon>
        <taxon>Hyphomicrobiales</taxon>
        <taxon>Chelatococcaceae</taxon>
        <taxon>Camelimonas</taxon>
    </lineage>
</organism>
<feature type="compositionally biased region" description="Basic and acidic residues" evidence="4">
    <location>
        <begin position="409"/>
        <end position="419"/>
    </location>
</feature>
<evidence type="ECO:0000313" key="10">
    <source>
        <dbReference type="EMBL" id="TCO13030.1"/>
    </source>
</evidence>
<proteinExistence type="inferred from homology"/>
<comment type="subcellular location">
    <subcellularLocation>
        <location evidence="1">Cell envelope</location>
    </subcellularLocation>
</comment>
<dbReference type="InterPro" id="IPR058626">
    <property type="entry name" value="MdtA-like_b-barrel"/>
</dbReference>
<dbReference type="Gene3D" id="1.10.287.470">
    <property type="entry name" value="Helix hairpin bin"/>
    <property type="match status" value="1"/>
</dbReference>
<dbReference type="InterPro" id="IPR058627">
    <property type="entry name" value="MdtA-like_C"/>
</dbReference>
<keyword evidence="11" id="KW-1185">Reference proteome</keyword>
<dbReference type="PANTHER" id="PTHR30158">
    <property type="entry name" value="ACRA/E-RELATED COMPONENT OF DRUG EFFLUX TRANSPORTER"/>
    <property type="match status" value="1"/>
</dbReference>
<protein>
    <submittedName>
        <fullName evidence="10">Membrane fusion protein (Multidrug efflux system)</fullName>
    </submittedName>
</protein>
<dbReference type="GO" id="GO:0022857">
    <property type="term" value="F:transmembrane transporter activity"/>
    <property type="evidence" value="ECO:0007669"/>
    <property type="project" value="InterPro"/>
</dbReference>
<dbReference type="SUPFAM" id="SSF111369">
    <property type="entry name" value="HlyD-like secretion proteins"/>
    <property type="match status" value="1"/>
</dbReference>
<dbReference type="Pfam" id="PF25876">
    <property type="entry name" value="HH_MFP_RND"/>
    <property type="match status" value="1"/>
</dbReference>
<dbReference type="AlphaFoldDB" id="A0A4R2GS67"/>
<dbReference type="InterPro" id="IPR006143">
    <property type="entry name" value="RND_pump_MFP"/>
</dbReference>
<evidence type="ECO:0000256" key="1">
    <source>
        <dbReference type="ARBA" id="ARBA00004196"/>
    </source>
</evidence>